<name>A0A9W9EFS1_9EURO</name>
<reference evidence="1" key="1">
    <citation type="submission" date="2022-11" db="EMBL/GenBank/DDBJ databases">
        <authorList>
            <person name="Petersen C."/>
        </authorList>
    </citation>
    <scope>NUCLEOTIDE SEQUENCE</scope>
    <source>
        <strain evidence="1">IBT 30069</strain>
    </source>
</reference>
<evidence type="ECO:0000313" key="1">
    <source>
        <dbReference type="EMBL" id="KAJ5080932.1"/>
    </source>
</evidence>
<protein>
    <submittedName>
        <fullName evidence="1">Uncharacterized protein</fullName>
    </submittedName>
</protein>
<gene>
    <name evidence="1" type="ORF">N7456_013642</name>
</gene>
<reference evidence="1" key="2">
    <citation type="journal article" date="2023" name="IMA Fungus">
        <title>Comparative genomic study of the Penicillium genus elucidates a diverse pangenome and 15 lateral gene transfer events.</title>
        <authorList>
            <person name="Petersen C."/>
            <person name="Sorensen T."/>
            <person name="Nielsen M.R."/>
            <person name="Sondergaard T.E."/>
            <person name="Sorensen J.L."/>
            <person name="Fitzpatrick D.A."/>
            <person name="Frisvad J.C."/>
            <person name="Nielsen K.L."/>
        </authorList>
    </citation>
    <scope>NUCLEOTIDE SEQUENCE</scope>
    <source>
        <strain evidence="1">IBT 30069</strain>
    </source>
</reference>
<accession>A0A9W9EFS1</accession>
<comment type="caution">
    <text evidence="1">The sequence shown here is derived from an EMBL/GenBank/DDBJ whole genome shotgun (WGS) entry which is preliminary data.</text>
</comment>
<dbReference type="AlphaFoldDB" id="A0A9W9EFS1"/>
<organism evidence="1 2">
    <name type="scientific">Penicillium angulare</name>
    <dbReference type="NCBI Taxonomy" id="116970"/>
    <lineage>
        <taxon>Eukaryota</taxon>
        <taxon>Fungi</taxon>
        <taxon>Dikarya</taxon>
        <taxon>Ascomycota</taxon>
        <taxon>Pezizomycotina</taxon>
        <taxon>Eurotiomycetes</taxon>
        <taxon>Eurotiomycetidae</taxon>
        <taxon>Eurotiales</taxon>
        <taxon>Aspergillaceae</taxon>
        <taxon>Penicillium</taxon>
    </lineage>
</organism>
<keyword evidence="2" id="KW-1185">Reference proteome</keyword>
<evidence type="ECO:0000313" key="2">
    <source>
        <dbReference type="Proteomes" id="UP001149165"/>
    </source>
</evidence>
<proteinExistence type="predicted"/>
<dbReference type="EMBL" id="JAPQKH010000012">
    <property type="protein sequence ID" value="KAJ5080932.1"/>
    <property type="molecule type" value="Genomic_DNA"/>
</dbReference>
<sequence length="81" mass="9538">MLFQINYHGIAWEDMGSFIIAGSLFEASGKSHDKINRTQDQLVKEMHVDRPFSSFENLRISKTEFSEEDEGQRKKWDEKKN</sequence>
<dbReference type="Proteomes" id="UP001149165">
    <property type="component" value="Unassembled WGS sequence"/>
</dbReference>